<gene>
    <name evidence="1" type="ORF">PanWU01x14_207750</name>
</gene>
<dbReference type="OrthoDB" id="10353981at2759"/>
<dbReference type="Proteomes" id="UP000237105">
    <property type="component" value="Unassembled WGS sequence"/>
</dbReference>
<proteinExistence type="predicted"/>
<dbReference type="EMBL" id="JXTB01000216">
    <property type="protein sequence ID" value="PON52665.1"/>
    <property type="molecule type" value="Genomic_DNA"/>
</dbReference>
<reference evidence="2" key="1">
    <citation type="submission" date="2016-06" db="EMBL/GenBank/DDBJ databases">
        <title>Parallel loss of symbiosis genes in relatives of nitrogen-fixing non-legume Parasponia.</title>
        <authorList>
            <person name="Van Velzen R."/>
            <person name="Holmer R."/>
            <person name="Bu F."/>
            <person name="Rutten L."/>
            <person name="Van Zeijl A."/>
            <person name="Liu W."/>
            <person name="Santuari L."/>
            <person name="Cao Q."/>
            <person name="Sharma T."/>
            <person name="Shen D."/>
            <person name="Roswanjaya Y."/>
            <person name="Wardhani T."/>
            <person name="Kalhor M.S."/>
            <person name="Jansen J."/>
            <person name="Van den Hoogen J."/>
            <person name="Gungor B."/>
            <person name="Hartog M."/>
            <person name="Hontelez J."/>
            <person name="Verver J."/>
            <person name="Yang W.-C."/>
            <person name="Schijlen E."/>
            <person name="Repin R."/>
            <person name="Schilthuizen M."/>
            <person name="Schranz E."/>
            <person name="Heidstra R."/>
            <person name="Miyata K."/>
            <person name="Fedorova E."/>
            <person name="Kohlen W."/>
            <person name="Bisseling T."/>
            <person name="Smit S."/>
            <person name="Geurts R."/>
        </authorList>
    </citation>
    <scope>NUCLEOTIDE SEQUENCE [LARGE SCALE GENOMIC DNA]</scope>
    <source>
        <strain evidence="2">cv. WU1-14</strain>
    </source>
</reference>
<comment type="caution">
    <text evidence="1">The sequence shown here is derived from an EMBL/GenBank/DDBJ whole genome shotgun (WGS) entry which is preliminary data.</text>
</comment>
<name>A0A2P5BV44_PARAD</name>
<protein>
    <submittedName>
        <fullName evidence="1">Uncharacterized protein</fullName>
    </submittedName>
</protein>
<dbReference type="AlphaFoldDB" id="A0A2P5BV44"/>
<accession>A0A2P5BV44</accession>
<keyword evidence="2" id="KW-1185">Reference proteome</keyword>
<organism evidence="1 2">
    <name type="scientific">Parasponia andersonii</name>
    <name type="common">Sponia andersonii</name>
    <dbReference type="NCBI Taxonomy" id="3476"/>
    <lineage>
        <taxon>Eukaryota</taxon>
        <taxon>Viridiplantae</taxon>
        <taxon>Streptophyta</taxon>
        <taxon>Embryophyta</taxon>
        <taxon>Tracheophyta</taxon>
        <taxon>Spermatophyta</taxon>
        <taxon>Magnoliopsida</taxon>
        <taxon>eudicotyledons</taxon>
        <taxon>Gunneridae</taxon>
        <taxon>Pentapetalae</taxon>
        <taxon>rosids</taxon>
        <taxon>fabids</taxon>
        <taxon>Rosales</taxon>
        <taxon>Cannabaceae</taxon>
        <taxon>Parasponia</taxon>
    </lineage>
</organism>
<sequence length="104" mass="11974">MNPDLPRPTIKSAEKFLVAATISLMEVRIEGWNDALSLAMSADVIWVRDRYSFGGILLRMKLLILAKRTRAVASMKMNDPYCYLFGERKSWWISVPSVKLRVLR</sequence>
<evidence type="ECO:0000313" key="2">
    <source>
        <dbReference type="Proteomes" id="UP000237105"/>
    </source>
</evidence>
<evidence type="ECO:0000313" key="1">
    <source>
        <dbReference type="EMBL" id="PON52665.1"/>
    </source>
</evidence>